<dbReference type="InterPro" id="IPR002589">
    <property type="entry name" value="Macro_dom"/>
</dbReference>
<name>D8Q5J3_SCHCM</name>
<dbReference type="EMBL" id="GL377306">
    <property type="protein sequence ID" value="EFI97421.1"/>
    <property type="molecule type" value="Genomic_DNA"/>
</dbReference>
<evidence type="ECO:0000313" key="2">
    <source>
        <dbReference type="EMBL" id="EFI97421.1"/>
    </source>
</evidence>
<dbReference type="VEuPathDB" id="FungiDB:SCHCODRAFT_01171375"/>
<dbReference type="eggNOG" id="KOG2633">
    <property type="taxonomic scope" value="Eukaryota"/>
</dbReference>
<accession>D8Q5J3</accession>
<dbReference type="OMA" id="RISTGHE"/>
<reference evidence="2 3" key="1">
    <citation type="journal article" date="2010" name="Nat. Biotechnol.">
        <title>Genome sequence of the model mushroom Schizophyllum commune.</title>
        <authorList>
            <person name="Ohm R.A."/>
            <person name="de Jong J.F."/>
            <person name="Lugones L.G."/>
            <person name="Aerts A."/>
            <person name="Kothe E."/>
            <person name="Stajich J.E."/>
            <person name="de Vries R.P."/>
            <person name="Record E."/>
            <person name="Levasseur A."/>
            <person name="Baker S.E."/>
            <person name="Bartholomew K.A."/>
            <person name="Coutinho P.M."/>
            <person name="Erdmann S."/>
            <person name="Fowler T.J."/>
            <person name="Gathman A.C."/>
            <person name="Lombard V."/>
            <person name="Henrissat B."/>
            <person name="Knabe N."/>
            <person name="Kuees U."/>
            <person name="Lilly W.W."/>
            <person name="Lindquist E."/>
            <person name="Lucas S."/>
            <person name="Magnuson J.K."/>
            <person name="Piumi F."/>
            <person name="Raudaskoski M."/>
            <person name="Salamov A."/>
            <person name="Schmutz J."/>
            <person name="Schwarze F.W.M.R."/>
            <person name="vanKuyk P.A."/>
            <person name="Horton J.S."/>
            <person name="Grigoriev I.V."/>
            <person name="Woesten H.A.B."/>
        </authorList>
    </citation>
    <scope>NUCLEOTIDE SEQUENCE [LARGE SCALE GENOMIC DNA]</scope>
    <source>
        <strain evidence="3">H4-8 / FGSC 9210</strain>
    </source>
</reference>
<dbReference type="KEGG" id="scm:SCHCO_01171375"/>
<dbReference type="AlphaFoldDB" id="D8Q5J3"/>
<dbReference type="OrthoDB" id="6077599at2759"/>
<dbReference type="SMART" id="SM00506">
    <property type="entry name" value="A1pp"/>
    <property type="match status" value="1"/>
</dbReference>
<dbReference type="Gene3D" id="3.40.220.10">
    <property type="entry name" value="Leucine Aminopeptidase, subunit E, domain 1"/>
    <property type="match status" value="1"/>
</dbReference>
<organism evidence="3">
    <name type="scientific">Schizophyllum commune (strain H4-8 / FGSC 9210)</name>
    <name type="common">Split gill fungus</name>
    <dbReference type="NCBI Taxonomy" id="578458"/>
    <lineage>
        <taxon>Eukaryota</taxon>
        <taxon>Fungi</taxon>
        <taxon>Dikarya</taxon>
        <taxon>Basidiomycota</taxon>
        <taxon>Agaricomycotina</taxon>
        <taxon>Agaricomycetes</taxon>
        <taxon>Agaricomycetidae</taxon>
        <taxon>Agaricales</taxon>
        <taxon>Schizophyllaceae</taxon>
        <taxon>Schizophyllum</taxon>
    </lineage>
</organism>
<dbReference type="STRING" id="578458.D8Q5J3"/>
<evidence type="ECO:0000259" key="1">
    <source>
        <dbReference type="PROSITE" id="PS51154"/>
    </source>
</evidence>
<dbReference type="Proteomes" id="UP000007431">
    <property type="component" value="Unassembled WGS sequence"/>
</dbReference>
<dbReference type="Pfam" id="PF01661">
    <property type="entry name" value="Macro"/>
    <property type="match status" value="1"/>
</dbReference>
<dbReference type="PROSITE" id="PS51154">
    <property type="entry name" value="MACRO"/>
    <property type="match status" value="1"/>
</dbReference>
<gene>
    <name evidence="2" type="ORF">SCHCODRAFT_55504</name>
</gene>
<dbReference type="InterPro" id="IPR043472">
    <property type="entry name" value="Macro_dom-like"/>
</dbReference>
<dbReference type="CDD" id="cd02908">
    <property type="entry name" value="Macro_OAADPr_deacetylase"/>
    <property type="match status" value="1"/>
</dbReference>
<proteinExistence type="predicted"/>
<dbReference type="SUPFAM" id="SSF52949">
    <property type="entry name" value="Macro domain-like"/>
    <property type="match status" value="1"/>
</dbReference>
<evidence type="ECO:0000313" key="3">
    <source>
        <dbReference type="Proteomes" id="UP000007431"/>
    </source>
</evidence>
<protein>
    <recommendedName>
        <fullName evidence="1">Macro domain-containing protein</fullName>
    </recommendedName>
</protein>
<sequence length="201" mass="22327">MVVRLKDIATIGKLYVEKVLVASDKPRYPHKASLLEKISLFQGDITKLEVDVIVNAANRSLLGGGGGKSQACHLMDGLKRFATSRTLGGAETGESKITKGYKLPAKHVIHTVGPIYHSGDEEKNERLLRSCYRSSLQLAVQNNLKHIAFCSVSTGIYGYPIMDATHVALDEVRKFYDSEDGEKLDRAIFVVWSDKDKRVYE</sequence>
<dbReference type="HOGENOM" id="CLU_046550_3_0_1"/>
<dbReference type="RefSeq" id="XP_003032324.1">
    <property type="nucleotide sequence ID" value="XM_003032278.1"/>
</dbReference>
<keyword evidence="3" id="KW-1185">Reference proteome</keyword>
<feature type="domain" description="Macro" evidence="1">
    <location>
        <begin position="25"/>
        <end position="201"/>
    </location>
</feature>
<dbReference type="GeneID" id="9596410"/>
<dbReference type="InParanoid" id="D8Q5J3"/>
<dbReference type="PANTHER" id="PTHR11106">
    <property type="entry name" value="GANGLIOSIDE INDUCED DIFFERENTIATION ASSOCIATED PROTEIN 2-RELATED"/>
    <property type="match status" value="1"/>
</dbReference>
<dbReference type="PANTHER" id="PTHR11106:SF27">
    <property type="entry name" value="MACRO DOMAIN-CONTAINING PROTEIN"/>
    <property type="match status" value="1"/>
</dbReference>